<reference evidence="1 2" key="1">
    <citation type="submission" date="2021-12" db="EMBL/GenBank/DDBJ databases">
        <title>Genome sequencing of bacteria with rrn-lacking chromosome and rrn-plasmid.</title>
        <authorList>
            <person name="Anda M."/>
            <person name="Iwasaki W."/>
        </authorList>
    </citation>
    <scope>NUCLEOTIDE SEQUENCE [LARGE SCALE GENOMIC DNA]</scope>
    <source>
        <strain evidence="1 2">NBRC 101262</strain>
    </source>
</reference>
<evidence type="ECO:0000313" key="2">
    <source>
        <dbReference type="Proteomes" id="UP001354989"/>
    </source>
</evidence>
<gene>
    <name evidence="1" type="ORF">PEPS_17520</name>
</gene>
<accession>A0ABN6LDS4</accession>
<name>A0ABN6LDS4_9BACT</name>
<evidence type="ECO:0000313" key="1">
    <source>
        <dbReference type="EMBL" id="BDC99471.1"/>
    </source>
</evidence>
<organism evidence="1 2">
    <name type="scientific">Persicobacter psychrovividus</name>
    <dbReference type="NCBI Taxonomy" id="387638"/>
    <lineage>
        <taxon>Bacteria</taxon>
        <taxon>Pseudomonadati</taxon>
        <taxon>Bacteroidota</taxon>
        <taxon>Cytophagia</taxon>
        <taxon>Cytophagales</taxon>
        <taxon>Persicobacteraceae</taxon>
        <taxon>Persicobacter</taxon>
    </lineage>
</organism>
<keyword evidence="2" id="KW-1185">Reference proteome</keyword>
<dbReference type="EMBL" id="AP025292">
    <property type="protein sequence ID" value="BDC99471.1"/>
    <property type="molecule type" value="Genomic_DNA"/>
</dbReference>
<proteinExistence type="predicted"/>
<protein>
    <submittedName>
        <fullName evidence="1">Uncharacterized protein</fullName>
    </submittedName>
</protein>
<dbReference type="RefSeq" id="WP_338396816.1">
    <property type="nucleotide sequence ID" value="NZ_AP025292.1"/>
</dbReference>
<sequence length="105" mass="12532">MELKIKPGKIRDPKELLQVLKKIKYLVLNGEVQFVPYGSEYWDFHQEMIIEGQWPDFFSNSYYDKRDQAVYNLICNTYQGNCRIKKEGGKENWIARLFGLFTKKT</sequence>
<dbReference type="Proteomes" id="UP001354989">
    <property type="component" value="Chromosome"/>
</dbReference>